<proteinExistence type="predicted"/>
<evidence type="ECO:0000313" key="3">
    <source>
        <dbReference type="EMBL" id="QNB47837.1"/>
    </source>
</evidence>
<feature type="domain" description="S-Me-THD-like C-terminal" evidence="2">
    <location>
        <begin position="166"/>
        <end position="354"/>
    </location>
</feature>
<dbReference type="RefSeq" id="WP_034421100.1">
    <property type="nucleotide sequence ID" value="NZ_CP045798.1"/>
</dbReference>
<reference evidence="3 4" key="1">
    <citation type="journal article" date="2019" name="Front. Microbiol.">
        <title>Thermoanaerosceptrum fracticalcis gen. nov. sp. nov., a Novel Fumarate-Fermenting Microorganism From a Deep Fractured Carbonate Aquifer of the US Great Basin.</title>
        <authorList>
            <person name="Hamilton-Brehm S.D."/>
            <person name="Stewart L.E."/>
            <person name="Zavarin M."/>
            <person name="Caldwell M."/>
            <person name="Lawson P.A."/>
            <person name="Onstott T.C."/>
            <person name="Grzymski J."/>
            <person name="Neveux I."/>
            <person name="Lollar B.S."/>
            <person name="Russell C.E."/>
            <person name="Moser D.P."/>
        </authorList>
    </citation>
    <scope>NUCLEOTIDE SEQUENCE [LARGE SCALE GENOMIC DNA]</scope>
    <source>
        <strain evidence="3 4">DRI-13</strain>
    </source>
</reference>
<dbReference type="AlphaFoldDB" id="A0A7G6E6Y3"/>
<dbReference type="Gene3D" id="3.40.1610.10">
    <property type="entry name" value="CV3147-like domain"/>
    <property type="match status" value="1"/>
</dbReference>
<evidence type="ECO:0000259" key="2">
    <source>
        <dbReference type="Pfam" id="PF20906"/>
    </source>
</evidence>
<dbReference type="EMBL" id="CP045798">
    <property type="protein sequence ID" value="QNB47837.1"/>
    <property type="molecule type" value="Genomic_DNA"/>
</dbReference>
<dbReference type="Proteomes" id="UP000515847">
    <property type="component" value="Chromosome"/>
</dbReference>
<name>A0A7G6E6Y3_THEFR</name>
<dbReference type="OrthoDB" id="7441206at2"/>
<dbReference type="InterPro" id="IPR048350">
    <property type="entry name" value="S-Me-THD-like_C"/>
</dbReference>
<gene>
    <name evidence="3" type="ORF">BR63_17175</name>
</gene>
<evidence type="ECO:0000259" key="1">
    <source>
        <dbReference type="Pfam" id="PF06032"/>
    </source>
</evidence>
<dbReference type="Pfam" id="PF20906">
    <property type="entry name" value="S-Me-THD_C"/>
    <property type="match status" value="1"/>
</dbReference>
<sequence>MRKIDEQAVEDIALGAALLGTGGGGDPYIGKLMAKQAIAEYGPVTLLSPDEVPEDALVVPSAMMGAPTVLVEKLMNGEELIRSFKGLENYLGKKIYATFPIEAGGVNSMIPFVVAARMGIPVIDADGMGRAFPELQMLTFHLAGLNATPMVLSDEKGNDIIFNTINNYFTENAARSAVVLMGGSATLSIYPMTGKDVKEHGVTGIVSFAEKIGKGIKESRKNGQNPIEVLQQLTGGFELFRGKVVDVLRKTEGGFNRGEAVIEGVESYKDETLVVEFQNENLIARKGGKILATTPDLICMVNLETCIPFTTEALKYGQRVLVLGIPCDPKFRTPKGIETVGPRYFKYDVDYVPIEELVKGDGK</sequence>
<dbReference type="SUPFAM" id="SSF160991">
    <property type="entry name" value="CV3147-like"/>
    <property type="match status" value="1"/>
</dbReference>
<feature type="domain" description="S-Me-THD N-terminal" evidence="1">
    <location>
        <begin position="8"/>
        <end position="163"/>
    </location>
</feature>
<dbReference type="InterPro" id="IPR027479">
    <property type="entry name" value="S-Me-THD_N_sf"/>
</dbReference>
<accession>A0A7G6E6Y3</accession>
<dbReference type="KEGG" id="tfr:BR63_17175"/>
<organism evidence="3 4">
    <name type="scientific">Thermanaerosceptrum fracticalcis</name>
    <dbReference type="NCBI Taxonomy" id="1712410"/>
    <lineage>
        <taxon>Bacteria</taxon>
        <taxon>Bacillati</taxon>
        <taxon>Bacillota</taxon>
        <taxon>Clostridia</taxon>
        <taxon>Eubacteriales</taxon>
        <taxon>Peptococcaceae</taxon>
        <taxon>Thermanaerosceptrum</taxon>
    </lineage>
</organism>
<evidence type="ECO:0000313" key="4">
    <source>
        <dbReference type="Proteomes" id="UP000515847"/>
    </source>
</evidence>
<dbReference type="Pfam" id="PF06032">
    <property type="entry name" value="S-Me-THD_N"/>
    <property type="match status" value="1"/>
</dbReference>
<dbReference type="InterPro" id="IPR024071">
    <property type="entry name" value="S-Me-THD_C_sf"/>
</dbReference>
<protein>
    <submittedName>
        <fullName evidence="3">DUF917 family protein</fullName>
    </submittedName>
</protein>
<keyword evidence="4" id="KW-1185">Reference proteome</keyword>
<dbReference type="InterPro" id="IPR010318">
    <property type="entry name" value="S-Me-THD_N"/>
</dbReference>
<dbReference type="Gene3D" id="2.40.390.10">
    <property type="entry name" value="CV3147-like"/>
    <property type="match status" value="1"/>
</dbReference>